<proteinExistence type="predicted"/>
<protein>
    <submittedName>
        <fullName evidence="1">Uncharacterized protein</fullName>
    </submittedName>
</protein>
<evidence type="ECO:0000313" key="1">
    <source>
        <dbReference type="EMBL" id="ETV96576.1"/>
    </source>
</evidence>
<accession>A0A024TSG2</accession>
<dbReference type="EMBL" id="KI913976">
    <property type="protein sequence ID" value="ETV96576.1"/>
    <property type="molecule type" value="Genomic_DNA"/>
</dbReference>
<dbReference type="RefSeq" id="XP_008874839.1">
    <property type="nucleotide sequence ID" value="XM_008876617.1"/>
</dbReference>
<name>A0A024TSG2_9STRA</name>
<organism evidence="1">
    <name type="scientific">Aphanomyces invadans</name>
    <dbReference type="NCBI Taxonomy" id="157072"/>
    <lineage>
        <taxon>Eukaryota</taxon>
        <taxon>Sar</taxon>
        <taxon>Stramenopiles</taxon>
        <taxon>Oomycota</taxon>
        <taxon>Saprolegniomycetes</taxon>
        <taxon>Saprolegniales</taxon>
        <taxon>Verrucalvaceae</taxon>
        <taxon>Aphanomyces</taxon>
    </lineage>
</organism>
<reference evidence="1" key="1">
    <citation type="submission" date="2013-12" db="EMBL/GenBank/DDBJ databases">
        <title>The Genome Sequence of Aphanomyces invadans NJM9701.</title>
        <authorList>
            <consortium name="The Broad Institute Genomics Platform"/>
            <person name="Russ C."/>
            <person name="Tyler B."/>
            <person name="van West P."/>
            <person name="Dieguez-Uribeondo J."/>
            <person name="Young S.K."/>
            <person name="Zeng Q."/>
            <person name="Gargeya S."/>
            <person name="Fitzgerald M."/>
            <person name="Abouelleil A."/>
            <person name="Alvarado L."/>
            <person name="Chapman S.B."/>
            <person name="Gainer-Dewar J."/>
            <person name="Goldberg J."/>
            <person name="Griggs A."/>
            <person name="Gujja S."/>
            <person name="Hansen M."/>
            <person name="Howarth C."/>
            <person name="Imamovic A."/>
            <person name="Ireland A."/>
            <person name="Larimer J."/>
            <person name="McCowan C."/>
            <person name="Murphy C."/>
            <person name="Pearson M."/>
            <person name="Poon T.W."/>
            <person name="Priest M."/>
            <person name="Roberts A."/>
            <person name="Saif S."/>
            <person name="Shea T."/>
            <person name="Sykes S."/>
            <person name="Wortman J."/>
            <person name="Nusbaum C."/>
            <person name="Birren B."/>
        </authorList>
    </citation>
    <scope>NUCLEOTIDE SEQUENCE [LARGE SCALE GENOMIC DNA]</scope>
    <source>
        <strain evidence="1">NJM9701</strain>
    </source>
</reference>
<sequence length="213" mass="23948">MPLDAHVKEPSQRCAKQPPLDPTSILCSGFSLGSTINAPTSILLNLFHSEREHATELLERLGQEQVVPLRVKDSKVDVATTKGLGRRWSPPRRPFDSTCHGPDGFDCPFVGGDFVASPADHPILHDTNSQVHGRQERRWQWASTRRGDYRERLHVRDGNDTGKCRHLDASCRNWWASSRRRPPHPSLPLAMGTFPERGGCQVLFKRQDSGSWA</sequence>
<gene>
    <name evidence="1" type="ORF">H310_10277</name>
</gene>
<dbReference type="GeneID" id="20087327"/>
<dbReference type="AlphaFoldDB" id="A0A024TSG2"/>
<dbReference type="VEuPathDB" id="FungiDB:H310_10277"/>